<dbReference type="InterPro" id="IPR011701">
    <property type="entry name" value="MFS"/>
</dbReference>
<keyword evidence="5 6" id="KW-0472">Membrane</keyword>
<dbReference type="Gene3D" id="1.20.1720.10">
    <property type="entry name" value="Multidrug resistance protein D"/>
    <property type="match status" value="1"/>
</dbReference>
<keyword evidence="3 6" id="KW-0812">Transmembrane</keyword>
<feature type="transmembrane region" description="Helical" evidence="6">
    <location>
        <begin position="117"/>
        <end position="138"/>
    </location>
</feature>
<comment type="subcellular location">
    <subcellularLocation>
        <location evidence="1">Membrane</location>
        <topology evidence="1">Multi-pass membrane protein</topology>
    </subcellularLocation>
</comment>
<dbReference type="PROSITE" id="PS50850">
    <property type="entry name" value="MFS"/>
    <property type="match status" value="1"/>
</dbReference>
<dbReference type="GO" id="GO:0022857">
    <property type="term" value="F:transmembrane transporter activity"/>
    <property type="evidence" value="ECO:0007669"/>
    <property type="project" value="InterPro"/>
</dbReference>
<gene>
    <name evidence="8" type="ORF">B1A_09421</name>
</gene>
<feature type="domain" description="Major facilitator superfamily (MFS) profile" evidence="7">
    <location>
        <begin position="1"/>
        <end position="272"/>
    </location>
</feature>
<accession>T1AYZ3</accession>
<evidence type="ECO:0000256" key="1">
    <source>
        <dbReference type="ARBA" id="ARBA00004141"/>
    </source>
</evidence>
<protein>
    <submittedName>
        <fullName evidence="8">Multidrug resistance protein B</fullName>
    </submittedName>
</protein>
<dbReference type="PANTHER" id="PTHR42718">
    <property type="entry name" value="MAJOR FACILITATOR SUPERFAMILY MULTIDRUG TRANSPORTER MFSC"/>
    <property type="match status" value="1"/>
</dbReference>
<feature type="transmembrane region" description="Helical" evidence="6">
    <location>
        <begin position="219"/>
        <end position="239"/>
    </location>
</feature>
<reference evidence="8" key="2">
    <citation type="journal article" date="2014" name="ISME J.">
        <title>Microbial stratification in low pH oxic and suboxic macroscopic growths along an acid mine drainage.</title>
        <authorList>
            <person name="Mendez-Garcia C."/>
            <person name="Mesa V."/>
            <person name="Sprenger R.R."/>
            <person name="Richter M."/>
            <person name="Diez M.S."/>
            <person name="Solano J."/>
            <person name="Bargiela R."/>
            <person name="Golyshina O.V."/>
            <person name="Manteca A."/>
            <person name="Ramos J.L."/>
            <person name="Gallego J.R."/>
            <person name="Llorente I."/>
            <person name="Martins Dos Santos V.A."/>
            <person name="Jensen O.N."/>
            <person name="Pelaez A.I."/>
            <person name="Sanchez J."/>
            <person name="Ferrer M."/>
        </authorList>
    </citation>
    <scope>NUCLEOTIDE SEQUENCE</scope>
</reference>
<dbReference type="GO" id="GO:0016020">
    <property type="term" value="C:membrane"/>
    <property type="evidence" value="ECO:0007669"/>
    <property type="project" value="UniProtKB-SubCell"/>
</dbReference>
<feature type="transmembrane region" description="Helical" evidence="6">
    <location>
        <begin position="79"/>
        <end position="96"/>
    </location>
</feature>
<feature type="non-terminal residue" evidence="8">
    <location>
        <position position="272"/>
    </location>
</feature>
<dbReference type="AlphaFoldDB" id="T1AYZ3"/>
<sequence length="272" mass="29743">MLAPVLGGWLTDNYSWRWVFYINVPFGILAALLIVAYLRETSRRRSSFDFFGFAALSLAVGALQIVLDRGSLKDWFGSTEIWIEASVALLGLYWFLVHTWTTREPFVSPKLFRDRNFTVGNMLMLVISMVLFATLALLPPLMENVLGYPVLTAGIAMAPRGAGSFLAMFLGGRLIGRVDSRVLIAVGLAIAAGSLWSMANDFSLQIPQMLIWGETFVQGLGIGLTYVTITTVAFGTLGRHERSEGTSIFNLLRNVGSSIGIAGTSALLTYNT</sequence>
<feature type="transmembrane region" description="Helical" evidence="6">
    <location>
        <begin position="20"/>
        <end position="38"/>
    </location>
</feature>
<keyword evidence="4 6" id="KW-1133">Transmembrane helix</keyword>
<dbReference type="EMBL" id="AUZX01006717">
    <property type="protein sequence ID" value="EQD62767.1"/>
    <property type="molecule type" value="Genomic_DNA"/>
</dbReference>
<evidence type="ECO:0000259" key="7">
    <source>
        <dbReference type="PROSITE" id="PS50850"/>
    </source>
</evidence>
<name>T1AYZ3_9ZZZZ</name>
<feature type="transmembrane region" description="Helical" evidence="6">
    <location>
        <begin position="251"/>
        <end position="270"/>
    </location>
</feature>
<evidence type="ECO:0000256" key="6">
    <source>
        <dbReference type="SAM" id="Phobius"/>
    </source>
</evidence>
<evidence type="ECO:0000256" key="4">
    <source>
        <dbReference type="ARBA" id="ARBA00022989"/>
    </source>
</evidence>
<feature type="transmembrane region" description="Helical" evidence="6">
    <location>
        <begin position="50"/>
        <end position="67"/>
    </location>
</feature>
<evidence type="ECO:0000313" key="8">
    <source>
        <dbReference type="EMBL" id="EQD62767.1"/>
    </source>
</evidence>
<feature type="transmembrane region" description="Helical" evidence="6">
    <location>
        <begin position="150"/>
        <end position="170"/>
    </location>
</feature>
<dbReference type="Gene3D" id="1.20.1250.20">
    <property type="entry name" value="MFS general substrate transporter like domains"/>
    <property type="match status" value="1"/>
</dbReference>
<comment type="caution">
    <text evidence="8">The sequence shown here is derived from an EMBL/GenBank/DDBJ whole genome shotgun (WGS) entry which is preliminary data.</text>
</comment>
<feature type="transmembrane region" description="Helical" evidence="6">
    <location>
        <begin position="182"/>
        <end position="199"/>
    </location>
</feature>
<dbReference type="Pfam" id="PF07690">
    <property type="entry name" value="MFS_1"/>
    <property type="match status" value="1"/>
</dbReference>
<evidence type="ECO:0000256" key="2">
    <source>
        <dbReference type="ARBA" id="ARBA00022448"/>
    </source>
</evidence>
<dbReference type="PANTHER" id="PTHR42718:SF9">
    <property type="entry name" value="MAJOR FACILITATOR SUPERFAMILY MULTIDRUG TRANSPORTER MFSC"/>
    <property type="match status" value="1"/>
</dbReference>
<proteinExistence type="predicted"/>
<evidence type="ECO:0000256" key="3">
    <source>
        <dbReference type="ARBA" id="ARBA00022692"/>
    </source>
</evidence>
<keyword evidence="2" id="KW-0813">Transport</keyword>
<dbReference type="SUPFAM" id="SSF103473">
    <property type="entry name" value="MFS general substrate transporter"/>
    <property type="match status" value="1"/>
</dbReference>
<dbReference type="InterPro" id="IPR036259">
    <property type="entry name" value="MFS_trans_sf"/>
</dbReference>
<dbReference type="InterPro" id="IPR020846">
    <property type="entry name" value="MFS_dom"/>
</dbReference>
<organism evidence="8">
    <name type="scientific">mine drainage metagenome</name>
    <dbReference type="NCBI Taxonomy" id="410659"/>
    <lineage>
        <taxon>unclassified sequences</taxon>
        <taxon>metagenomes</taxon>
        <taxon>ecological metagenomes</taxon>
    </lineage>
</organism>
<reference evidence="8" key="1">
    <citation type="submission" date="2013-08" db="EMBL/GenBank/DDBJ databases">
        <authorList>
            <person name="Mendez C."/>
            <person name="Richter M."/>
            <person name="Ferrer M."/>
            <person name="Sanchez J."/>
        </authorList>
    </citation>
    <scope>NUCLEOTIDE SEQUENCE</scope>
</reference>
<evidence type="ECO:0000256" key="5">
    <source>
        <dbReference type="ARBA" id="ARBA00023136"/>
    </source>
</evidence>